<dbReference type="PRINTS" id="PR01078">
    <property type="entry name" value="AMINACHANNEL"/>
</dbReference>
<feature type="transmembrane region" description="Helical" evidence="14">
    <location>
        <begin position="17"/>
        <end position="38"/>
    </location>
</feature>
<dbReference type="InterPro" id="IPR001873">
    <property type="entry name" value="ENaC"/>
</dbReference>
<keyword evidence="7" id="KW-0915">Sodium</keyword>
<comment type="similarity">
    <text evidence="2 13">Belongs to the amiloride-sensitive sodium channel (TC 1.A.6) family.</text>
</comment>
<dbReference type="Pfam" id="PF00858">
    <property type="entry name" value="ASC"/>
    <property type="match status" value="2"/>
</dbReference>
<dbReference type="Gene3D" id="1.10.287.770">
    <property type="entry name" value="YojJ-like"/>
    <property type="match status" value="1"/>
</dbReference>
<dbReference type="Proteomes" id="UP000783686">
    <property type="component" value="Unassembled WGS sequence"/>
</dbReference>
<dbReference type="Proteomes" id="UP000614601">
    <property type="component" value="Unassembled WGS sequence"/>
</dbReference>
<dbReference type="Gene3D" id="1.10.287.820">
    <property type="entry name" value="Acid-sensing ion channel domain"/>
    <property type="match status" value="1"/>
</dbReference>
<keyword evidence="9 14" id="KW-0472">Membrane</keyword>
<accession>A0A811KC99</accession>
<dbReference type="PANTHER" id="PTHR11690">
    <property type="entry name" value="AMILORIDE-SENSITIVE SODIUM CHANNEL-RELATED"/>
    <property type="match status" value="1"/>
</dbReference>
<evidence type="ECO:0000256" key="1">
    <source>
        <dbReference type="ARBA" id="ARBA00004141"/>
    </source>
</evidence>
<keyword evidence="6 14" id="KW-1133">Transmembrane helix</keyword>
<evidence type="ECO:0000256" key="13">
    <source>
        <dbReference type="RuleBase" id="RU000679"/>
    </source>
</evidence>
<comment type="caution">
    <text evidence="15">The sequence shown here is derived from an EMBL/GenBank/DDBJ whole genome shotgun (WGS) entry which is preliminary data.</text>
</comment>
<evidence type="ECO:0000256" key="14">
    <source>
        <dbReference type="SAM" id="Phobius"/>
    </source>
</evidence>
<comment type="subcellular location">
    <subcellularLocation>
        <location evidence="1">Membrane</location>
        <topology evidence="1">Multi-pass membrane protein</topology>
    </subcellularLocation>
</comment>
<keyword evidence="12 13" id="KW-0407">Ion channel</keyword>
<dbReference type="EMBL" id="CAJFCW020000002">
    <property type="protein sequence ID" value="CAG9098527.1"/>
    <property type="molecule type" value="Genomic_DNA"/>
</dbReference>
<keyword evidence="16" id="KW-1185">Reference proteome</keyword>
<dbReference type="GO" id="GO:0005886">
    <property type="term" value="C:plasma membrane"/>
    <property type="evidence" value="ECO:0007669"/>
    <property type="project" value="TreeGrafter"/>
</dbReference>
<organism evidence="15 16">
    <name type="scientific">Bursaphelenchus okinawaensis</name>
    <dbReference type="NCBI Taxonomy" id="465554"/>
    <lineage>
        <taxon>Eukaryota</taxon>
        <taxon>Metazoa</taxon>
        <taxon>Ecdysozoa</taxon>
        <taxon>Nematoda</taxon>
        <taxon>Chromadorea</taxon>
        <taxon>Rhabditida</taxon>
        <taxon>Tylenchina</taxon>
        <taxon>Tylenchomorpha</taxon>
        <taxon>Aphelenchoidea</taxon>
        <taxon>Aphelenchoididae</taxon>
        <taxon>Bursaphelenchus</taxon>
    </lineage>
</organism>
<reference evidence="15" key="1">
    <citation type="submission" date="2020-09" db="EMBL/GenBank/DDBJ databases">
        <authorList>
            <person name="Kikuchi T."/>
        </authorList>
    </citation>
    <scope>NUCLEOTIDE SEQUENCE</scope>
    <source>
        <strain evidence="15">SH1</strain>
    </source>
</reference>
<dbReference type="EMBL" id="CAJFDH010000002">
    <property type="protein sequence ID" value="CAD5212987.1"/>
    <property type="molecule type" value="Genomic_DNA"/>
</dbReference>
<keyword evidence="4 13" id="KW-0894">Sodium channel</keyword>
<keyword evidence="10" id="KW-0325">Glycoprotein</keyword>
<evidence type="ECO:0000256" key="4">
    <source>
        <dbReference type="ARBA" id="ARBA00022461"/>
    </source>
</evidence>
<evidence type="ECO:0000256" key="6">
    <source>
        <dbReference type="ARBA" id="ARBA00022989"/>
    </source>
</evidence>
<proteinExistence type="inferred from homology"/>
<evidence type="ECO:0000256" key="8">
    <source>
        <dbReference type="ARBA" id="ARBA00023065"/>
    </source>
</evidence>
<feature type="transmembrane region" description="Helical" evidence="14">
    <location>
        <begin position="387"/>
        <end position="410"/>
    </location>
</feature>
<evidence type="ECO:0000256" key="7">
    <source>
        <dbReference type="ARBA" id="ARBA00023053"/>
    </source>
</evidence>
<keyword evidence="8 13" id="KW-0406">Ion transport</keyword>
<evidence type="ECO:0000256" key="12">
    <source>
        <dbReference type="ARBA" id="ARBA00023303"/>
    </source>
</evidence>
<evidence type="ECO:0000256" key="11">
    <source>
        <dbReference type="ARBA" id="ARBA00023201"/>
    </source>
</evidence>
<dbReference type="AlphaFoldDB" id="A0A811KC99"/>
<dbReference type="PANTHER" id="PTHR11690:SF248">
    <property type="entry name" value="PICKPOCKET 17, ISOFORM A"/>
    <property type="match status" value="1"/>
</dbReference>
<sequence length="505" mass="56766">MPGLIQLINALNAYVRIAWAVIWFALWGVFLYEFYLIVDKFLGYPASVTISLGYKTRAFPMVTICNQNPLRYPIVQNNSTYAEVNEIVKTYKELAQNGYGNVSGNPYNVNDYPDRFTKQTILQQAQVLAMSQITDDQKAYAGYKLENFILAYYYNNAVVNSTFFKEFIDPTYGLCYQFNTNDTGTTLFTDRAGSYFGLRALVLVNTEVQRAKKPYGDCEDNVTLNYYTGLNYTLTYCFRSCIQQKNIEACGCANPVYYKPDNVSYCTVDDLDCVFAQKTSQTDGSNFSVVASCGCNPACSDTDFDVILSVGKSPASSYSPLANLNPSYSCSVNSTLFANEAACITWFKTNSAIINIWYDGLDYTLQSEGSSYSLSTASNDLGGQAGLWVGISLVSVIEGIVFLIFVSLYFCFGRRHTDVEITDGIRTTDSRYNIMKGFKEELDTQDLMDDEIAIRYRAFKMRDEIKRMERIQAGERLNALAVAKAKQQKQPTIMEKLLDSATETK</sequence>
<evidence type="ECO:0000313" key="16">
    <source>
        <dbReference type="Proteomes" id="UP000614601"/>
    </source>
</evidence>
<keyword evidence="11 13" id="KW-0739">Sodium transport</keyword>
<dbReference type="GO" id="GO:0015280">
    <property type="term" value="F:ligand-gated sodium channel activity"/>
    <property type="evidence" value="ECO:0007669"/>
    <property type="project" value="TreeGrafter"/>
</dbReference>
<evidence type="ECO:0000256" key="9">
    <source>
        <dbReference type="ARBA" id="ARBA00023136"/>
    </source>
</evidence>
<dbReference type="OrthoDB" id="6021021at2759"/>
<evidence type="ECO:0000313" key="15">
    <source>
        <dbReference type="EMBL" id="CAD5212987.1"/>
    </source>
</evidence>
<evidence type="ECO:0000256" key="2">
    <source>
        <dbReference type="ARBA" id="ARBA00007193"/>
    </source>
</evidence>
<keyword evidence="3 13" id="KW-0813">Transport</keyword>
<protein>
    <submittedName>
        <fullName evidence="15">Uncharacterized protein</fullName>
    </submittedName>
</protein>
<evidence type="ECO:0000256" key="10">
    <source>
        <dbReference type="ARBA" id="ARBA00023180"/>
    </source>
</evidence>
<name>A0A811KC99_9BILA</name>
<gene>
    <name evidence="15" type="ORF">BOKJ2_LOCUS4788</name>
</gene>
<evidence type="ECO:0000256" key="3">
    <source>
        <dbReference type="ARBA" id="ARBA00022448"/>
    </source>
</evidence>
<evidence type="ECO:0000256" key="5">
    <source>
        <dbReference type="ARBA" id="ARBA00022692"/>
    </source>
</evidence>
<keyword evidence="5 13" id="KW-0812">Transmembrane</keyword>